<proteinExistence type="inferred from homology"/>
<name>A0A803KRE5_CHEQI</name>
<dbReference type="Gene3D" id="3.30.420.150">
    <property type="entry name" value="Exopolyphosphatase. Domain 2"/>
    <property type="match status" value="1"/>
</dbReference>
<evidence type="ECO:0000256" key="1">
    <source>
        <dbReference type="ARBA" id="ARBA00009283"/>
    </source>
</evidence>
<dbReference type="InterPro" id="IPR000407">
    <property type="entry name" value="GDA1_CD39_NTPase"/>
</dbReference>
<dbReference type="GO" id="GO:0017110">
    <property type="term" value="F:nucleoside diphosphate phosphatase activity"/>
    <property type="evidence" value="ECO:0007669"/>
    <property type="project" value="TreeGrafter"/>
</dbReference>
<dbReference type="PANTHER" id="PTHR11782:SF96">
    <property type="entry name" value="APYRASE 6-RELATED"/>
    <property type="match status" value="1"/>
</dbReference>
<keyword evidence="5" id="KW-0472">Membrane</keyword>
<organism evidence="6 7">
    <name type="scientific">Chenopodium quinoa</name>
    <name type="common">Quinoa</name>
    <dbReference type="NCBI Taxonomy" id="63459"/>
    <lineage>
        <taxon>Eukaryota</taxon>
        <taxon>Viridiplantae</taxon>
        <taxon>Streptophyta</taxon>
        <taxon>Embryophyta</taxon>
        <taxon>Tracheophyta</taxon>
        <taxon>Spermatophyta</taxon>
        <taxon>Magnoliopsida</taxon>
        <taxon>eudicotyledons</taxon>
        <taxon>Gunneridae</taxon>
        <taxon>Pentapetalae</taxon>
        <taxon>Caryophyllales</taxon>
        <taxon>Chenopodiaceae</taxon>
        <taxon>Chenopodioideae</taxon>
        <taxon>Atripliceae</taxon>
        <taxon>Chenopodium</taxon>
    </lineage>
</organism>
<dbReference type="PANTHER" id="PTHR11782">
    <property type="entry name" value="ADENOSINE/GUANOSINE DIPHOSPHATASE"/>
    <property type="match status" value="1"/>
</dbReference>
<evidence type="ECO:0000256" key="4">
    <source>
        <dbReference type="RuleBase" id="RU003833"/>
    </source>
</evidence>
<comment type="similarity">
    <text evidence="1 4">Belongs to the GDA1/CD39 NTPase family.</text>
</comment>
<reference evidence="6" key="1">
    <citation type="journal article" date="2017" name="Nature">
        <title>The genome of Chenopodium quinoa.</title>
        <authorList>
            <person name="Jarvis D.E."/>
            <person name="Ho Y.S."/>
            <person name="Lightfoot D.J."/>
            <person name="Schmoeckel S.M."/>
            <person name="Li B."/>
            <person name="Borm T.J.A."/>
            <person name="Ohyanagi H."/>
            <person name="Mineta K."/>
            <person name="Michell C.T."/>
            <person name="Saber N."/>
            <person name="Kharbatia N.M."/>
            <person name="Rupper R.R."/>
            <person name="Sharp A.R."/>
            <person name="Dally N."/>
            <person name="Boughton B.A."/>
            <person name="Woo Y.H."/>
            <person name="Gao G."/>
            <person name="Schijlen E.G.W.M."/>
            <person name="Guo X."/>
            <person name="Momin A.A."/>
            <person name="Negrao S."/>
            <person name="Al-Babili S."/>
            <person name="Gehring C."/>
            <person name="Roessner U."/>
            <person name="Jung C."/>
            <person name="Murphy K."/>
            <person name="Arold S.T."/>
            <person name="Gojobori T."/>
            <person name="van der Linden C.G."/>
            <person name="van Loo E.N."/>
            <person name="Jellen E.N."/>
            <person name="Maughan P.J."/>
            <person name="Tester M."/>
        </authorList>
    </citation>
    <scope>NUCLEOTIDE SEQUENCE [LARGE SCALE GENOMIC DNA]</scope>
    <source>
        <strain evidence="6">cv. PI 614886</strain>
    </source>
</reference>
<sequence length="350" mass="39850">MKGQDEGLYSWLAVNYALGYLGNKPEETAGVVSLGSSAMQQWNIIKLSAHVLDYYDLVSFANPETPLSESSRVIRFAGVPYYLYTQSLQQFGQDAVWKKFHERSAPDLVSSSLNSERSMPNPCYPRGFELTSQASDENLLKSHATGNFSACKSELTMLLNGRKGKCTHAPCEIMPTILSELENKPHPRQRFYLSSQLRGLVLKASISELESVARNYCEDDWDNLKRKYDIDGVELSRSCFSHTFMVSLLRNSFGIPFDEKRVEFTAGSTPVDWRLGAFISQTIMESFDSITEHYDTHIVENESVTYFFLFAVLIVIVLLATFFVMKLRKPQFKTIYDLEKGRYIVTHVPR</sequence>
<reference evidence="6" key="2">
    <citation type="submission" date="2021-03" db="UniProtKB">
        <authorList>
            <consortium name="EnsemblPlants"/>
        </authorList>
    </citation>
    <scope>IDENTIFICATION</scope>
</reference>
<evidence type="ECO:0008006" key="8">
    <source>
        <dbReference type="Google" id="ProtNLM"/>
    </source>
</evidence>
<evidence type="ECO:0000256" key="5">
    <source>
        <dbReference type="SAM" id="Phobius"/>
    </source>
</evidence>
<dbReference type="EnsemblPlants" id="AUR62001602-RA">
    <property type="protein sequence ID" value="AUR62001602-RA:cds"/>
    <property type="gene ID" value="AUR62001602"/>
</dbReference>
<dbReference type="PROSITE" id="PS01238">
    <property type="entry name" value="GDA1_CD39_NTPASE"/>
    <property type="match status" value="1"/>
</dbReference>
<accession>A0A803KRE5</accession>
<keyword evidence="2 4" id="KW-0378">Hydrolase</keyword>
<dbReference type="Proteomes" id="UP000596660">
    <property type="component" value="Unplaced"/>
</dbReference>
<evidence type="ECO:0000256" key="2">
    <source>
        <dbReference type="ARBA" id="ARBA00022801"/>
    </source>
</evidence>
<keyword evidence="5" id="KW-1133">Transmembrane helix</keyword>
<feature type="transmembrane region" description="Helical" evidence="5">
    <location>
        <begin position="306"/>
        <end position="325"/>
    </location>
</feature>
<feature type="active site" description="Proton acceptor" evidence="3">
    <location>
        <position position="6"/>
    </location>
</feature>
<dbReference type="AlphaFoldDB" id="A0A803KRE5"/>
<evidence type="ECO:0000313" key="6">
    <source>
        <dbReference type="EnsemblPlants" id="AUR62001602-RA:cds"/>
    </source>
</evidence>
<dbReference type="Gramene" id="AUR62001602-RA">
    <property type="protein sequence ID" value="AUR62001602-RA:cds"/>
    <property type="gene ID" value="AUR62001602"/>
</dbReference>
<dbReference type="GO" id="GO:0016020">
    <property type="term" value="C:membrane"/>
    <property type="evidence" value="ECO:0007669"/>
    <property type="project" value="TreeGrafter"/>
</dbReference>
<evidence type="ECO:0000256" key="3">
    <source>
        <dbReference type="PIRSR" id="PIRSR600407-1"/>
    </source>
</evidence>
<keyword evidence="5" id="KW-0812">Transmembrane</keyword>
<dbReference type="Pfam" id="PF01150">
    <property type="entry name" value="GDA1_CD39"/>
    <property type="match status" value="1"/>
</dbReference>
<dbReference type="OMA" id="GRYICED"/>
<protein>
    <recommendedName>
        <fullName evidence="8">Apyrase</fullName>
    </recommendedName>
</protein>
<dbReference type="GO" id="GO:0009134">
    <property type="term" value="P:nucleoside diphosphate catabolic process"/>
    <property type="evidence" value="ECO:0007669"/>
    <property type="project" value="TreeGrafter"/>
</dbReference>
<evidence type="ECO:0000313" key="7">
    <source>
        <dbReference type="Proteomes" id="UP000596660"/>
    </source>
</evidence>
<keyword evidence="7" id="KW-1185">Reference proteome</keyword>